<evidence type="ECO:0000256" key="1">
    <source>
        <dbReference type="SAM" id="Phobius"/>
    </source>
</evidence>
<evidence type="ECO:0000313" key="3">
    <source>
        <dbReference type="Proteomes" id="UP000183385"/>
    </source>
</evidence>
<keyword evidence="1" id="KW-0812">Transmembrane</keyword>
<feature type="transmembrane region" description="Helical" evidence="1">
    <location>
        <begin position="111"/>
        <end position="131"/>
    </location>
</feature>
<keyword evidence="3" id="KW-1185">Reference proteome</keyword>
<feature type="transmembrane region" description="Helical" evidence="1">
    <location>
        <begin position="22"/>
        <end position="39"/>
    </location>
</feature>
<proteinExistence type="predicted"/>
<keyword evidence="1" id="KW-0472">Membrane</keyword>
<organism evidence="2 3">
    <name type="scientific">Pseudomonas citronellolis</name>
    <dbReference type="NCBI Taxonomy" id="53408"/>
    <lineage>
        <taxon>Bacteria</taxon>
        <taxon>Pseudomonadati</taxon>
        <taxon>Pseudomonadota</taxon>
        <taxon>Gammaproteobacteria</taxon>
        <taxon>Pseudomonadales</taxon>
        <taxon>Pseudomonadaceae</taxon>
        <taxon>Pseudomonas</taxon>
    </lineage>
</organism>
<reference evidence="2 3" key="1">
    <citation type="submission" date="2016-10" db="EMBL/GenBank/DDBJ databases">
        <authorList>
            <person name="Varghese N."/>
            <person name="Submissions S."/>
        </authorList>
    </citation>
    <scope>NUCLEOTIDE SEQUENCE [LARGE SCALE GENOMIC DNA]</scope>
    <source>
        <strain evidence="2 3">LMG 18378</strain>
    </source>
</reference>
<dbReference type="AlphaFoldDB" id="A0AAQ1R1Z4"/>
<sequence>MSFTLPDALSHYRATLDKNHKFWGYFQLVASATAAFAWSRDRFENGQLLLPLAAAFAVFAILNWRLVVESQEELLIAARCVKDYASKIGVPDELLPMIQAIKPDSTLRVGVWHAVLSMATLAAVIWAHCGLEPLRN</sequence>
<feature type="transmembrane region" description="Helical" evidence="1">
    <location>
        <begin position="48"/>
        <end position="67"/>
    </location>
</feature>
<evidence type="ECO:0000313" key="2">
    <source>
        <dbReference type="EMBL" id="SFE07841.1"/>
    </source>
</evidence>
<accession>A0AAQ1R1Z4</accession>
<dbReference type="EMBL" id="FOLS01000064">
    <property type="protein sequence ID" value="SFE07841.1"/>
    <property type="molecule type" value="Genomic_DNA"/>
</dbReference>
<protein>
    <submittedName>
        <fullName evidence="2">Uncharacterized protein</fullName>
    </submittedName>
</protein>
<comment type="caution">
    <text evidence="2">The sequence shown here is derived from an EMBL/GenBank/DDBJ whole genome shotgun (WGS) entry which is preliminary data.</text>
</comment>
<dbReference type="RefSeq" id="WP_074986535.1">
    <property type="nucleotide sequence ID" value="NZ_BGPP01000003.1"/>
</dbReference>
<dbReference type="Proteomes" id="UP000183385">
    <property type="component" value="Unassembled WGS sequence"/>
</dbReference>
<keyword evidence="1" id="KW-1133">Transmembrane helix</keyword>
<gene>
    <name evidence="2" type="ORF">SAMN05216577_1642</name>
</gene>
<name>A0AAQ1R1Z4_9PSED</name>